<dbReference type="KEGG" id="psyt:DSAG12_00082"/>
<proteinExistence type="predicted"/>
<dbReference type="GO" id="GO:0016740">
    <property type="term" value="F:transferase activity"/>
    <property type="evidence" value="ECO:0007669"/>
    <property type="project" value="UniProtKB-KW"/>
</dbReference>
<dbReference type="GeneID" id="41328088"/>
<dbReference type="Gene3D" id="3.10.129.10">
    <property type="entry name" value="Hotdog Thioesterase"/>
    <property type="match status" value="1"/>
</dbReference>
<reference evidence="2 3" key="2">
    <citation type="journal article" date="2024" name="Int. J. Syst. Evol. Microbiol.">
        <title>Promethearchaeum syntrophicum gen. nov., sp. nov., an anaerobic, obligately syntrophic archaeon, the first isolate of the lineage 'Asgard' archaea, and proposal of the new archaeal phylum Promethearchaeota phyl. nov. and kingdom Promethearchaeati regn. nov.</title>
        <authorList>
            <person name="Imachi H."/>
            <person name="Nobu M.K."/>
            <person name="Kato S."/>
            <person name="Takaki Y."/>
            <person name="Miyazaki M."/>
            <person name="Miyata M."/>
            <person name="Ogawara M."/>
            <person name="Saito Y."/>
            <person name="Sakai S."/>
            <person name="Tahara Y.O."/>
            <person name="Takano Y."/>
            <person name="Tasumi E."/>
            <person name="Uematsu K."/>
            <person name="Yoshimura T."/>
            <person name="Itoh T."/>
            <person name="Ohkuma M."/>
            <person name="Takai K."/>
        </authorList>
    </citation>
    <scope>NUCLEOTIDE SEQUENCE [LARGE SCALE GENOMIC DNA]</scope>
    <source>
        <strain evidence="2 3">MK-D1</strain>
    </source>
</reference>
<organism evidence="2 3">
    <name type="scientific">Promethearchaeum syntrophicum</name>
    <dbReference type="NCBI Taxonomy" id="2594042"/>
    <lineage>
        <taxon>Archaea</taxon>
        <taxon>Promethearchaeati</taxon>
        <taxon>Promethearchaeota</taxon>
        <taxon>Promethearchaeia</taxon>
        <taxon>Promethearchaeales</taxon>
        <taxon>Promethearchaeaceae</taxon>
        <taxon>Promethearchaeum</taxon>
    </lineage>
</organism>
<dbReference type="PANTHER" id="PTHR43437">
    <property type="entry name" value="HYDROXYACYL-THIOESTER DEHYDRATASE TYPE 2, MITOCHONDRIAL-RELATED"/>
    <property type="match status" value="1"/>
</dbReference>
<dbReference type="InterPro" id="IPR029069">
    <property type="entry name" value="HotDog_dom_sf"/>
</dbReference>
<dbReference type="CDD" id="cd03449">
    <property type="entry name" value="R_hydratase"/>
    <property type="match status" value="1"/>
</dbReference>
<gene>
    <name evidence="2" type="ORF">DSAG12_00082</name>
</gene>
<reference evidence="2 3" key="1">
    <citation type="journal article" date="2020" name="Nature">
        <title>Isolation of an archaeon at the prokaryote-eukaryote interface.</title>
        <authorList>
            <person name="Imachi H."/>
            <person name="Nobu M.K."/>
            <person name="Nakahara N."/>
            <person name="Morono Y."/>
            <person name="Ogawara M."/>
            <person name="Takaki Y."/>
            <person name="Takano Y."/>
            <person name="Uematsu K."/>
            <person name="Ikuta T."/>
            <person name="Ito M."/>
            <person name="Matsui Y."/>
            <person name="Miyazaki M."/>
            <person name="Murata K."/>
            <person name="Saito Y."/>
            <person name="Sakai S."/>
            <person name="Song C."/>
            <person name="Tasumi E."/>
            <person name="Yamanaka Y."/>
            <person name="Yamaguchi T."/>
            <person name="Kamagata Y."/>
            <person name="Tamaki H."/>
            <person name="Takai K."/>
        </authorList>
    </citation>
    <scope>NUCLEOTIDE SEQUENCE [LARGE SCALE GENOMIC DNA]</scope>
    <source>
        <strain evidence="2 3">MK-D1</strain>
    </source>
</reference>
<protein>
    <submittedName>
        <fullName evidence="2">MaoC family dehydratase</fullName>
    </submittedName>
</protein>
<evidence type="ECO:0000313" key="2">
    <source>
        <dbReference type="EMBL" id="QEE14271.1"/>
    </source>
</evidence>
<feature type="domain" description="MaoC-like" evidence="1">
    <location>
        <begin position="21"/>
        <end position="114"/>
    </location>
</feature>
<dbReference type="GO" id="GO:0006633">
    <property type="term" value="P:fatty acid biosynthetic process"/>
    <property type="evidence" value="ECO:0007669"/>
    <property type="project" value="TreeGrafter"/>
</dbReference>
<sequence>MEHVKLADWDKIQVGDKGFHGKTITETDLVLFAGISGDFNPMHVNKEYAKNTKYGKRIVHGIVSVSLIAGVLGMKLPGPGTVHVSQKVDFKKPVFIGDTLTAVAEILEKFTKKEGKLRFLKIKTDVYNQNKEIVTDGEALVII</sequence>
<accession>A0A5B9D5Q3</accession>
<dbReference type="Pfam" id="PF01575">
    <property type="entry name" value="MaoC_dehydratas"/>
    <property type="match status" value="1"/>
</dbReference>
<dbReference type="InterPro" id="IPR050965">
    <property type="entry name" value="UPF0336/Enoyl-CoA_hydratase"/>
</dbReference>
<name>A0A5B9D5Q3_9ARCH</name>
<dbReference type="Proteomes" id="UP000321408">
    <property type="component" value="Chromosome"/>
</dbReference>
<dbReference type="AlphaFoldDB" id="A0A5B9D5Q3"/>
<dbReference type="OrthoDB" id="51509at2157"/>
<dbReference type="InterPro" id="IPR002539">
    <property type="entry name" value="MaoC-like_dom"/>
</dbReference>
<evidence type="ECO:0000259" key="1">
    <source>
        <dbReference type="Pfam" id="PF01575"/>
    </source>
</evidence>
<dbReference type="GO" id="GO:0019171">
    <property type="term" value="F:(3R)-hydroxyacyl-[acyl-carrier-protein] dehydratase activity"/>
    <property type="evidence" value="ECO:0007669"/>
    <property type="project" value="TreeGrafter"/>
</dbReference>
<keyword evidence="3" id="KW-1185">Reference proteome</keyword>
<evidence type="ECO:0000313" key="3">
    <source>
        <dbReference type="Proteomes" id="UP000321408"/>
    </source>
</evidence>
<dbReference type="PANTHER" id="PTHR43437:SF3">
    <property type="entry name" value="HYDROXYACYL-THIOESTER DEHYDRATASE TYPE 2, MITOCHONDRIAL"/>
    <property type="match status" value="1"/>
</dbReference>
<dbReference type="SUPFAM" id="SSF54637">
    <property type="entry name" value="Thioesterase/thiol ester dehydrase-isomerase"/>
    <property type="match status" value="1"/>
</dbReference>
<dbReference type="EMBL" id="CP042905">
    <property type="protein sequence ID" value="QEE14271.1"/>
    <property type="molecule type" value="Genomic_DNA"/>
</dbReference>
<dbReference type="RefSeq" id="WP_147661232.1">
    <property type="nucleotide sequence ID" value="NZ_CP042905.2"/>
</dbReference>